<evidence type="ECO:0000256" key="1">
    <source>
        <dbReference type="SAM" id="Phobius"/>
    </source>
</evidence>
<proteinExistence type="predicted"/>
<keyword evidence="1" id="KW-0472">Membrane</keyword>
<protein>
    <submittedName>
        <fullName evidence="2">Uncharacterized protein</fullName>
    </submittedName>
</protein>
<keyword evidence="1" id="KW-0812">Transmembrane</keyword>
<feature type="transmembrane region" description="Helical" evidence="1">
    <location>
        <begin position="54"/>
        <end position="79"/>
    </location>
</feature>
<reference evidence="2 3" key="1">
    <citation type="journal article" date="2019" name="Int. J. Syst. Evol. Microbiol.">
        <title>The Global Catalogue of Microorganisms (GCM) 10K type strain sequencing project: providing services to taxonomists for standard genome sequencing and annotation.</title>
        <authorList>
            <consortium name="The Broad Institute Genomics Platform"/>
            <consortium name="The Broad Institute Genome Sequencing Center for Infectious Disease"/>
            <person name="Wu L."/>
            <person name="Ma J."/>
        </authorList>
    </citation>
    <scope>NUCLEOTIDE SEQUENCE [LARGE SCALE GENOMIC DNA]</scope>
    <source>
        <strain evidence="2 3">JCM 15089</strain>
    </source>
</reference>
<feature type="transmembrane region" description="Helical" evidence="1">
    <location>
        <begin position="91"/>
        <end position="116"/>
    </location>
</feature>
<keyword evidence="3" id="KW-1185">Reference proteome</keyword>
<accession>A0ABN1E141</accession>
<evidence type="ECO:0000313" key="2">
    <source>
        <dbReference type="EMBL" id="GAA0557013.1"/>
    </source>
</evidence>
<evidence type="ECO:0000313" key="3">
    <source>
        <dbReference type="Proteomes" id="UP001499951"/>
    </source>
</evidence>
<dbReference type="Proteomes" id="UP001499951">
    <property type="component" value="Unassembled WGS sequence"/>
</dbReference>
<dbReference type="RefSeq" id="WP_166930528.1">
    <property type="nucleotide sequence ID" value="NZ_BAAADD010000001.1"/>
</dbReference>
<organism evidence="2 3">
    <name type="scientific">Rhizomicrobium electricum</name>
    <dbReference type="NCBI Taxonomy" id="480070"/>
    <lineage>
        <taxon>Bacteria</taxon>
        <taxon>Pseudomonadati</taxon>
        <taxon>Pseudomonadota</taxon>
        <taxon>Alphaproteobacteria</taxon>
        <taxon>Micropepsales</taxon>
        <taxon>Micropepsaceae</taxon>
        <taxon>Rhizomicrobium</taxon>
    </lineage>
</organism>
<gene>
    <name evidence="2" type="ORF">GCM10008942_01850</name>
</gene>
<dbReference type="EMBL" id="BAAADD010000001">
    <property type="protein sequence ID" value="GAA0557013.1"/>
    <property type="molecule type" value="Genomic_DNA"/>
</dbReference>
<feature type="transmembrane region" description="Helical" evidence="1">
    <location>
        <begin position="21"/>
        <end position="42"/>
    </location>
</feature>
<sequence length="212" mass="22352">MAYDQLEQSAVRRAADGGLALVMALLEAVAFAAVIGALVYLLPGKLSVLVLSLYGLICIGLLQAAAVLVLAIMALRLLFTATLPREDWRAVMLCGGFLAVIALCNGYILALGHLWGKDFGFAVNDIVMTRFFSVDQRAFDIVAAVLAVLGDFLDHVTMAVFHLSQAPLAHALGVLSAWTAHAIPADAVTRTGEFGLISGIVFAGWRAVARGG</sequence>
<name>A0ABN1E141_9PROT</name>
<comment type="caution">
    <text evidence="2">The sequence shown here is derived from an EMBL/GenBank/DDBJ whole genome shotgun (WGS) entry which is preliminary data.</text>
</comment>
<keyword evidence="1" id="KW-1133">Transmembrane helix</keyword>